<protein>
    <recommendedName>
        <fullName evidence="1">Sulfotransferase domain-containing protein</fullName>
    </recommendedName>
</protein>
<dbReference type="GO" id="GO:0001517">
    <property type="term" value="F:N-acetylglucosamine 6-O-sulfotransferase activity"/>
    <property type="evidence" value="ECO:0007669"/>
    <property type="project" value="TreeGrafter"/>
</dbReference>
<dbReference type="InterPro" id="IPR051135">
    <property type="entry name" value="Gal/GlcNAc/GalNAc_ST"/>
</dbReference>
<dbReference type="Gene3D" id="3.40.50.300">
    <property type="entry name" value="P-loop containing nucleotide triphosphate hydrolases"/>
    <property type="match status" value="1"/>
</dbReference>
<dbReference type="PANTHER" id="PTHR10704">
    <property type="entry name" value="CARBOHYDRATE SULFOTRANSFERASE"/>
    <property type="match status" value="1"/>
</dbReference>
<evidence type="ECO:0000313" key="2">
    <source>
        <dbReference type="EMBL" id="KAK3870456.1"/>
    </source>
</evidence>
<comment type="caution">
    <text evidence="2">The sequence shown here is derived from an EMBL/GenBank/DDBJ whole genome shotgun (WGS) entry which is preliminary data.</text>
</comment>
<dbReference type="InterPro" id="IPR027417">
    <property type="entry name" value="P-loop_NTPase"/>
</dbReference>
<dbReference type="GO" id="GO:0006044">
    <property type="term" value="P:N-acetylglucosamine metabolic process"/>
    <property type="evidence" value="ECO:0007669"/>
    <property type="project" value="TreeGrafter"/>
</dbReference>
<sequence length="431" mass="49922">MEPQRNNEEQQEMVKIKDVVAVVVVSSLPRSGSTFLAELLTSHDFNDTTLFFEPLMPYKKKIRRQQNTNGSFVVGRFLSGLLTCNFSDDFETWLKGKPLFLSYYHPSVERCFRKPAEGGSRCMKRLDLSSVCGRTNTRVVKVVRSRLSWLAGLLQDSGAPQVKIIHLTRDPRASMTSIRKLGWNSDPKVKCKAMHDDLTEYDNLAAKHPRQLLHVSHESMCLDPLTTTKAIFHFIHGTSHLPPSTLRFLRRHTGELHLQEYNNKMYESYGTGARSSSGGQVYDNLNTHSKQNGWQMNDNLNTNSKQNGWQMNDNLNTNSKQNGWQMNDNLNTHSKQKGWQMNDNLKTHTSRQMKDNLNSHSRQQGWQEYDDMDTRRQSWREYDAWRWEISSQQLLRIEEEELCKDVVDRLGHVLFHTLHNARNASISLEPI</sequence>
<dbReference type="InterPro" id="IPR000863">
    <property type="entry name" value="Sulfotransferase_dom"/>
</dbReference>
<keyword evidence="3" id="KW-1185">Reference proteome</keyword>
<dbReference type="Proteomes" id="UP001286313">
    <property type="component" value="Unassembled WGS sequence"/>
</dbReference>
<name>A0AAE1KAZ3_PETCI</name>
<evidence type="ECO:0000259" key="1">
    <source>
        <dbReference type="Pfam" id="PF00685"/>
    </source>
</evidence>
<dbReference type="Pfam" id="PF00685">
    <property type="entry name" value="Sulfotransfer_1"/>
    <property type="match status" value="1"/>
</dbReference>
<dbReference type="EMBL" id="JAWQEG010002666">
    <property type="protein sequence ID" value="KAK3870456.1"/>
    <property type="molecule type" value="Genomic_DNA"/>
</dbReference>
<accession>A0AAE1KAZ3</accession>
<dbReference type="SUPFAM" id="SSF52540">
    <property type="entry name" value="P-loop containing nucleoside triphosphate hydrolases"/>
    <property type="match status" value="1"/>
</dbReference>
<dbReference type="PANTHER" id="PTHR10704:SF44">
    <property type="entry name" value="LD35051P-RELATED"/>
    <property type="match status" value="1"/>
</dbReference>
<evidence type="ECO:0000313" key="3">
    <source>
        <dbReference type="Proteomes" id="UP001286313"/>
    </source>
</evidence>
<reference evidence="2" key="1">
    <citation type="submission" date="2023-10" db="EMBL/GenBank/DDBJ databases">
        <title>Genome assemblies of two species of porcelain crab, Petrolisthes cinctipes and Petrolisthes manimaculis (Anomura: Porcellanidae).</title>
        <authorList>
            <person name="Angst P."/>
        </authorList>
    </citation>
    <scope>NUCLEOTIDE SEQUENCE</scope>
    <source>
        <strain evidence="2">PB745_01</strain>
        <tissue evidence="2">Gill</tissue>
    </source>
</reference>
<feature type="domain" description="Sulfotransferase" evidence="1">
    <location>
        <begin position="23"/>
        <end position="238"/>
    </location>
</feature>
<proteinExistence type="predicted"/>
<dbReference type="GO" id="GO:0006790">
    <property type="term" value="P:sulfur compound metabolic process"/>
    <property type="evidence" value="ECO:0007669"/>
    <property type="project" value="TreeGrafter"/>
</dbReference>
<dbReference type="AlphaFoldDB" id="A0AAE1KAZ3"/>
<organism evidence="2 3">
    <name type="scientific">Petrolisthes cinctipes</name>
    <name type="common">Flat porcelain crab</name>
    <dbReference type="NCBI Taxonomy" id="88211"/>
    <lineage>
        <taxon>Eukaryota</taxon>
        <taxon>Metazoa</taxon>
        <taxon>Ecdysozoa</taxon>
        <taxon>Arthropoda</taxon>
        <taxon>Crustacea</taxon>
        <taxon>Multicrustacea</taxon>
        <taxon>Malacostraca</taxon>
        <taxon>Eumalacostraca</taxon>
        <taxon>Eucarida</taxon>
        <taxon>Decapoda</taxon>
        <taxon>Pleocyemata</taxon>
        <taxon>Anomura</taxon>
        <taxon>Galatheoidea</taxon>
        <taxon>Porcellanidae</taxon>
        <taxon>Petrolisthes</taxon>
    </lineage>
</organism>
<gene>
    <name evidence="2" type="ORF">Pcinc_024317</name>
</gene>